<evidence type="ECO:0000313" key="2">
    <source>
        <dbReference type="EMBL" id="KJX92908.1"/>
    </source>
</evidence>
<feature type="non-terminal residue" evidence="2">
    <location>
        <position position="1"/>
    </location>
</feature>
<evidence type="ECO:0000256" key="1">
    <source>
        <dbReference type="SAM" id="MobiDB-lite"/>
    </source>
</evidence>
<proteinExistence type="predicted"/>
<keyword evidence="3" id="KW-1185">Reference proteome</keyword>
<dbReference type="AlphaFoldDB" id="A0A0F4G6D0"/>
<sequence>ALANRDAAAAATNARDKEEDRENPSGRPRVSSKGLRTVADIVASKPVFPKYKANIKSKAKLGRKAGKITYKKGELKYSEAIKHCKTI</sequence>
<dbReference type="OrthoDB" id="3655398at2759"/>
<dbReference type="Proteomes" id="UP000033647">
    <property type="component" value="Unassembled WGS sequence"/>
</dbReference>
<feature type="region of interest" description="Disordered" evidence="1">
    <location>
        <begin position="1"/>
        <end position="33"/>
    </location>
</feature>
<feature type="compositionally biased region" description="Basic and acidic residues" evidence="1">
    <location>
        <begin position="14"/>
        <end position="24"/>
    </location>
</feature>
<accession>A0A0F4G6D0</accession>
<gene>
    <name evidence="2" type="ORF">TI39_contig4572g00001</name>
</gene>
<reference evidence="2 3" key="1">
    <citation type="submission" date="2015-03" db="EMBL/GenBank/DDBJ databases">
        <title>RNA-seq based gene annotation and comparative genomics of four Zymoseptoria species reveal species-specific pathogenicity related genes and transposable element activity.</title>
        <authorList>
            <person name="Grandaubert J."/>
            <person name="Bhattacharyya A."/>
            <person name="Stukenbrock E.H."/>
        </authorList>
    </citation>
    <scope>NUCLEOTIDE SEQUENCE [LARGE SCALE GENOMIC DNA]</scope>
    <source>
        <strain evidence="2 3">Zb18110</strain>
    </source>
</reference>
<evidence type="ECO:0000313" key="3">
    <source>
        <dbReference type="Proteomes" id="UP000033647"/>
    </source>
</evidence>
<organism evidence="2 3">
    <name type="scientific">Zymoseptoria brevis</name>
    <dbReference type="NCBI Taxonomy" id="1047168"/>
    <lineage>
        <taxon>Eukaryota</taxon>
        <taxon>Fungi</taxon>
        <taxon>Dikarya</taxon>
        <taxon>Ascomycota</taxon>
        <taxon>Pezizomycotina</taxon>
        <taxon>Dothideomycetes</taxon>
        <taxon>Dothideomycetidae</taxon>
        <taxon>Mycosphaerellales</taxon>
        <taxon>Mycosphaerellaceae</taxon>
        <taxon>Zymoseptoria</taxon>
    </lineage>
</organism>
<name>A0A0F4G6D0_9PEZI</name>
<feature type="compositionally biased region" description="Low complexity" evidence="1">
    <location>
        <begin position="1"/>
        <end position="13"/>
    </location>
</feature>
<dbReference type="EMBL" id="LAFY01004531">
    <property type="protein sequence ID" value="KJX92908.1"/>
    <property type="molecule type" value="Genomic_DNA"/>
</dbReference>
<comment type="caution">
    <text evidence="2">The sequence shown here is derived from an EMBL/GenBank/DDBJ whole genome shotgun (WGS) entry which is preliminary data.</text>
</comment>
<protein>
    <submittedName>
        <fullName evidence="2">Uncharacterized protein</fullName>
    </submittedName>
</protein>